<evidence type="ECO:0000256" key="2">
    <source>
        <dbReference type="SAM" id="Phobius"/>
    </source>
</evidence>
<keyword evidence="2" id="KW-0472">Membrane</keyword>
<organism evidence="4 5">
    <name type="scientific">Brevibacterium jeotgali</name>
    <dbReference type="NCBI Taxonomy" id="1262550"/>
    <lineage>
        <taxon>Bacteria</taxon>
        <taxon>Bacillati</taxon>
        <taxon>Actinomycetota</taxon>
        <taxon>Actinomycetes</taxon>
        <taxon>Micrococcales</taxon>
        <taxon>Brevibacteriaceae</taxon>
        <taxon>Brevibacterium</taxon>
    </lineage>
</organism>
<feature type="transmembrane region" description="Helical" evidence="2">
    <location>
        <begin position="239"/>
        <end position="257"/>
    </location>
</feature>
<evidence type="ECO:0000313" key="5">
    <source>
        <dbReference type="Proteomes" id="UP000234462"/>
    </source>
</evidence>
<evidence type="ECO:0000256" key="3">
    <source>
        <dbReference type="SAM" id="SignalP"/>
    </source>
</evidence>
<evidence type="ECO:0000313" key="4">
    <source>
        <dbReference type="EMBL" id="SMY10507.1"/>
    </source>
</evidence>
<name>A0A2H1L0S2_9MICO</name>
<feature type="chain" id="PRO_5013850206" description="TPM domain-containing protein" evidence="3">
    <location>
        <begin position="30"/>
        <end position="470"/>
    </location>
</feature>
<keyword evidence="2" id="KW-1133">Transmembrane helix</keyword>
<proteinExistence type="predicted"/>
<accession>A0A2H1L0S2</accession>
<dbReference type="RefSeq" id="WP_101586750.1">
    <property type="nucleotide sequence ID" value="NZ_FXZM01000001.1"/>
</dbReference>
<sequence>MRQQAVRVAGAAVVLGVACGGLGSGAASAMEPAETSTAGSVTTAGAGATAEAQAGVEASAGVLAATAAEKMESGDAGSLLGTVQSYAMQLEDEPLVADSASEDLYGDAFDELRELQEEAAVPTYIVFDATLEYQEDTTVAQLLADVLPGDEFIVLVVGADAIGPRAEVVAADEDRSRLLDQQFYSTSMTGARSGSVLEQLRTGLERLQDPQPVESRSSSGSSTLRWLQYQVVAHPLRSFMIAVMIVAAVAVALWFLVPRGARRKRYRIPRAVASAAAAADRGAMRRALGDDALDIVERLEKLQTDGIDRETADLVEHGLDAYGLARRLADDKGSQEDDLAGAMVLMGIAESAVSRAEASTGSGAKGGRGRFRLGSRKSTGGASGRQLCSIDPRHGQAKKTIAADVAGREDSLSVPACAKCVHDAGSDNPLQWLTVAGKPYVLRDTVWAKTLYGGTQDDLVDAVVEARAKG</sequence>
<dbReference type="PROSITE" id="PS51257">
    <property type="entry name" value="PROKAR_LIPOPROTEIN"/>
    <property type="match status" value="1"/>
</dbReference>
<dbReference type="OrthoDB" id="3867729at2"/>
<keyword evidence="2" id="KW-0812">Transmembrane</keyword>
<evidence type="ECO:0008006" key="6">
    <source>
        <dbReference type="Google" id="ProtNLM"/>
    </source>
</evidence>
<evidence type="ECO:0000256" key="1">
    <source>
        <dbReference type="SAM" id="MobiDB-lite"/>
    </source>
</evidence>
<gene>
    <name evidence="4" type="ORF">BJEO58_00076</name>
</gene>
<reference evidence="5" key="1">
    <citation type="submission" date="2017-03" db="EMBL/GenBank/DDBJ databases">
        <authorList>
            <person name="Monnet C."/>
        </authorList>
    </citation>
    <scope>NUCLEOTIDE SEQUENCE [LARGE SCALE GENOMIC DNA]</scope>
    <source>
        <strain evidence="5">SJ5-8</strain>
    </source>
</reference>
<dbReference type="EMBL" id="FXZM01000001">
    <property type="protein sequence ID" value="SMY10507.1"/>
    <property type="molecule type" value="Genomic_DNA"/>
</dbReference>
<feature type="region of interest" description="Disordered" evidence="1">
    <location>
        <begin position="356"/>
        <end position="390"/>
    </location>
</feature>
<dbReference type="Proteomes" id="UP000234462">
    <property type="component" value="Unassembled WGS sequence"/>
</dbReference>
<dbReference type="AlphaFoldDB" id="A0A2H1L0S2"/>
<keyword evidence="5" id="KW-1185">Reference proteome</keyword>
<protein>
    <recommendedName>
        <fullName evidence="6">TPM domain-containing protein</fullName>
    </recommendedName>
</protein>
<feature type="signal peptide" evidence="3">
    <location>
        <begin position="1"/>
        <end position="29"/>
    </location>
</feature>
<keyword evidence="3" id="KW-0732">Signal</keyword>